<dbReference type="RefSeq" id="WP_034874064.1">
    <property type="nucleotide sequence ID" value="NZ_JOKG01000002.1"/>
</dbReference>
<evidence type="ECO:0000313" key="2">
    <source>
        <dbReference type="EMBL" id="KEQ14260.1"/>
    </source>
</evidence>
<dbReference type="InterPro" id="IPR007047">
    <property type="entry name" value="Flp_Fap"/>
</dbReference>
<keyword evidence="3" id="KW-1185">Reference proteome</keyword>
<dbReference type="EMBL" id="JOKG01000002">
    <property type="protein sequence ID" value="KEQ14260.1"/>
    <property type="molecule type" value="Genomic_DNA"/>
</dbReference>
<feature type="transmembrane region" description="Helical" evidence="1">
    <location>
        <begin position="25"/>
        <end position="43"/>
    </location>
</feature>
<keyword evidence="1" id="KW-0812">Transmembrane</keyword>
<sequence length="68" mass="7043">MLTKLYVKSAVALDQLRKDERGVTAIEYAIVAVAIAGVVAAVFTSDSSSGLKTALDAAFTNITNAITP</sequence>
<organism evidence="2 3">
    <name type="scientific">Endozoicomonas montiporae</name>
    <dbReference type="NCBI Taxonomy" id="1027273"/>
    <lineage>
        <taxon>Bacteria</taxon>
        <taxon>Pseudomonadati</taxon>
        <taxon>Pseudomonadota</taxon>
        <taxon>Gammaproteobacteria</taxon>
        <taxon>Oceanospirillales</taxon>
        <taxon>Endozoicomonadaceae</taxon>
        <taxon>Endozoicomonas</taxon>
    </lineage>
</organism>
<evidence type="ECO:0008006" key="4">
    <source>
        <dbReference type="Google" id="ProtNLM"/>
    </source>
</evidence>
<dbReference type="AlphaFoldDB" id="A0A081N737"/>
<accession>A0A081N737</accession>
<dbReference type="eggNOG" id="COG3847">
    <property type="taxonomic scope" value="Bacteria"/>
</dbReference>
<gene>
    <name evidence="2" type="ORF">GZ77_07545</name>
</gene>
<name>A0A081N737_9GAMM</name>
<reference evidence="2 3" key="1">
    <citation type="submission" date="2014-06" db="EMBL/GenBank/DDBJ databases">
        <title>Whole Genome Sequences of Three Symbiotic Endozoicomonas Bacteria.</title>
        <authorList>
            <person name="Neave M.J."/>
            <person name="Apprill A."/>
            <person name="Voolstra C.R."/>
        </authorList>
    </citation>
    <scope>NUCLEOTIDE SEQUENCE [LARGE SCALE GENOMIC DNA]</scope>
    <source>
        <strain evidence="2 3">LMG 24815</strain>
    </source>
</reference>
<protein>
    <recommendedName>
        <fullName evidence="4">Pilus assembly protein</fullName>
    </recommendedName>
</protein>
<keyword evidence="1" id="KW-1133">Transmembrane helix</keyword>
<dbReference type="Pfam" id="PF04964">
    <property type="entry name" value="Flp_Fap"/>
    <property type="match status" value="1"/>
</dbReference>
<comment type="caution">
    <text evidence="2">The sequence shown here is derived from an EMBL/GenBank/DDBJ whole genome shotgun (WGS) entry which is preliminary data.</text>
</comment>
<proteinExistence type="predicted"/>
<dbReference type="Proteomes" id="UP000028006">
    <property type="component" value="Unassembled WGS sequence"/>
</dbReference>
<evidence type="ECO:0000313" key="3">
    <source>
        <dbReference type="Proteomes" id="UP000028006"/>
    </source>
</evidence>
<evidence type="ECO:0000256" key="1">
    <source>
        <dbReference type="SAM" id="Phobius"/>
    </source>
</evidence>
<keyword evidence="1" id="KW-0472">Membrane</keyword>